<dbReference type="STRING" id="695939.SAMN00790413_03796"/>
<proteinExistence type="predicted"/>
<protein>
    <submittedName>
        <fullName evidence="1">Uncharacterized protein</fullName>
    </submittedName>
</protein>
<dbReference type="AlphaFoldDB" id="A0A1W1UZ98"/>
<evidence type="ECO:0000313" key="1">
    <source>
        <dbReference type="EMBL" id="SMB86396.1"/>
    </source>
</evidence>
<evidence type="ECO:0000313" key="2">
    <source>
        <dbReference type="Proteomes" id="UP000192582"/>
    </source>
</evidence>
<dbReference type="Proteomes" id="UP000192582">
    <property type="component" value="Unassembled WGS sequence"/>
</dbReference>
<sequence length="32" mass="3541">MAQGSVIATLPVRAPGREARLRHDLNLKGTRR</sequence>
<accession>A0A1W1UZ98</accession>
<reference evidence="1 2" key="1">
    <citation type="submission" date="2017-04" db="EMBL/GenBank/DDBJ databases">
        <authorList>
            <person name="Afonso C.L."/>
            <person name="Miller P.J."/>
            <person name="Scott M.A."/>
            <person name="Spackman E."/>
            <person name="Goraichik I."/>
            <person name="Dimitrov K.M."/>
            <person name="Suarez D.L."/>
            <person name="Swayne D.E."/>
        </authorList>
    </citation>
    <scope>NUCLEOTIDE SEQUENCE [LARGE SCALE GENOMIC DNA]</scope>
    <source>
        <strain evidence="1 2">KR-140</strain>
    </source>
</reference>
<gene>
    <name evidence="1" type="ORF">SAMN00790413_03796</name>
</gene>
<name>A0A1W1UZ98_9DEIO</name>
<dbReference type="EMBL" id="FWWU01000008">
    <property type="protein sequence ID" value="SMB86396.1"/>
    <property type="molecule type" value="Genomic_DNA"/>
</dbReference>
<keyword evidence="2" id="KW-1185">Reference proteome</keyword>
<organism evidence="1 2">
    <name type="scientific">Deinococcus hopiensis KR-140</name>
    <dbReference type="NCBI Taxonomy" id="695939"/>
    <lineage>
        <taxon>Bacteria</taxon>
        <taxon>Thermotogati</taxon>
        <taxon>Deinococcota</taxon>
        <taxon>Deinococci</taxon>
        <taxon>Deinococcales</taxon>
        <taxon>Deinococcaceae</taxon>
        <taxon>Deinococcus</taxon>
    </lineage>
</organism>